<reference evidence="3" key="3">
    <citation type="submission" date="2018-08" db="UniProtKB">
        <authorList>
            <consortium name="EnsemblPlants"/>
        </authorList>
    </citation>
    <scope>IDENTIFICATION</scope>
    <source>
        <strain evidence="3">cv. Bd21</strain>
    </source>
</reference>
<reference evidence="2" key="2">
    <citation type="submission" date="2017-06" db="EMBL/GenBank/DDBJ databases">
        <title>WGS assembly of Brachypodium distachyon.</title>
        <authorList>
            <consortium name="The International Brachypodium Initiative"/>
            <person name="Lucas S."/>
            <person name="Harmon-Smith M."/>
            <person name="Lail K."/>
            <person name="Tice H."/>
            <person name="Grimwood J."/>
            <person name="Bruce D."/>
            <person name="Barry K."/>
            <person name="Shu S."/>
            <person name="Lindquist E."/>
            <person name="Wang M."/>
            <person name="Pitluck S."/>
            <person name="Vogel J.P."/>
            <person name="Garvin D.F."/>
            <person name="Mockler T.C."/>
            <person name="Schmutz J."/>
            <person name="Rokhsar D."/>
            <person name="Bevan M.W."/>
        </authorList>
    </citation>
    <scope>NUCLEOTIDE SEQUENCE</scope>
    <source>
        <strain evidence="2">Bd21</strain>
    </source>
</reference>
<keyword evidence="4" id="KW-1185">Reference proteome</keyword>
<reference evidence="2 3" key="1">
    <citation type="journal article" date="2010" name="Nature">
        <title>Genome sequencing and analysis of the model grass Brachypodium distachyon.</title>
        <authorList>
            <consortium name="International Brachypodium Initiative"/>
        </authorList>
    </citation>
    <scope>NUCLEOTIDE SEQUENCE [LARGE SCALE GENOMIC DNA]</scope>
    <source>
        <strain evidence="2 3">Bd21</strain>
    </source>
</reference>
<gene>
    <name evidence="2" type="ORF">BRADI_1g29243v3</name>
</gene>
<keyword evidence="1" id="KW-0812">Transmembrane</keyword>
<dbReference type="Gramene" id="PNT75261">
    <property type="protein sequence ID" value="PNT75261"/>
    <property type="gene ID" value="BRADI_1g29243v3"/>
</dbReference>
<proteinExistence type="predicted"/>
<dbReference type="InParanoid" id="A0A2K2DLW2"/>
<organism evidence="2">
    <name type="scientific">Brachypodium distachyon</name>
    <name type="common">Purple false brome</name>
    <name type="synonym">Trachynia distachya</name>
    <dbReference type="NCBI Taxonomy" id="15368"/>
    <lineage>
        <taxon>Eukaryota</taxon>
        <taxon>Viridiplantae</taxon>
        <taxon>Streptophyta</taxon>
        <taxon>Embryophyta</taxon>
        <taxon>Tracheophyta</taxon>
        <taxon>Spermatophyta</taxon>
        <taxon>Magnoliopsida</taxon>
        <taxon>Liliopsida</taxon>
        <taxon>Poales</taxon>
        <taxon>Poaceae</taxon>
        <taxon>BOP clade</taxon>
        <taxon>Pooideae</taxon>
        <taxon>Stipodae</taxon>
        <taxon>Brachypodieae</taxon>
        <taxon>Brachypodium</taxon>
    </lineage>
</organism>
<feature type="transmembrane region" description="Helical" evidence="1">
    <location>
        <begin position="34"/>
        <end position="50"/>
    </location>
</feature>
<evidence type="ECO:0000313" key="3">
    <source>
        <dbReference type="EnsemblPlants" id="PNT75261"/>
    </source>
</evidence>
<sequence length="86" mass="9848">MRCYFVFQLVATVDFTTSFATQKQMEVGVKPLEWLYVLIWMAAIIGYCHVELIWRGILCLFLELAIIVTTLINIGCVAEDNISPIF</sequence>
<dbReference type="EMBL" id="CM000880">
    <property type="protein sequence ID" value="PNT75261.1"/>
    <property type="molecule type" value="Genomic_DNA"/>
</dbReference>
<dbReference type="AlphaFoldDB" id="A0A2K2DLW2"/>
<protein>
    <submittedName>
        <fullName evidence="2 3">Uncharacterized protein</fullName>
    </submittedName>
</protein>
<name>A0A2K2DLW2_BRADI</name>
<evidence type="ECO:0000313" key="2">
    <source>
        <dbReference type="EMBL" id="PNT75261.1"/>
    </source>
</evidence>
<evidence type="ECO:0000313" key="4">
    <source>
        <dbReference type="Proteomes" id="UP000008810"/>
    </source>
</evidence>
<keyword evidence="1" id="KW-1133">Transmembrane helix</keyword>
<feature type="transmembrane region" description="Helical" evidence="1">
    <location>
        <begin position="57"/>
        <end position="75"/>
    </location>
</feature>
<keyword evidence="1" id="KW-0472">Membrane</keyword>
<evidence type="ECO:0000256" key="1">
    <source>
        <dbReference type="SAM" id="Phobius"/>
    </source>
</evidence>
<dbReference type="Proteomes" id="UP000008810">
    <property type="component" value="Chromosome 1"/>
</dbReference>
<accession>A0A2K2DLW2</accession>
<dbReference type="EnsemblPlants" id="PNT75261">
    <property type="protein sequence ID" value="PNT75261"/>
    <property type="gene ID" value="BRADI_1g29243v3"/>
</dbReference>